<comment type="caution">
    <text evidence="6">The sequence shown here is derived from an EMBL/GenBank/DDBJ whole genome shotgun (WGS) entry which is preliminary data.</text>
</comment>
<dbReference type="InterPro" id="IPR002347">
    <property type="entry name" value="SDR_fam"/>
</dbReference>
<gene>
    <name evidence="6" type="ORF">LPJ64_003123</name>
</gene>
<dbReference type="Proteomes" id="UP001145021">
    <property type="component" value="Unassembled WGS sequence"/>
</dbReference>
<accession>A0A9W7XLN1</accession>
<dbReference type="AlphaFoldDB" id="A0A9W7XLN1"/>
<evidence type="ECO:0000313" key="7">
    <source>
        <dbReference type="Proteomes" id="UP001145021"/>
    </source>
</evidence>
<evidence type="ECO:0000256" key="2">
    <source>
        <dbReference type="ARBA" id="ARBA00023002"/>
    </source>
</evidence>
<evidence type="ECO:0000313" key="6">
    <source>
        <dbReference type="EMBL" id="KAJ1645284.1"/>
    </source>
</evidence>
<dbReference type="PANTHER" id="PTHR44229:SF4">
    <property type="entry name" value="15-HYDROXYPROSTAGLANDIN DEHYDROGENASE [NAD(+)]"/>
    <property type="match status" value="1"/>
</dbReference>
<evidence type="ECO:0000256" key="4">
    <source>
        <dbReference type="SAM" id="Phobius"/>
    </source>
</evidence>
<sequence>MFSKAPPPFQLNEKVVLVTGALTAVGRQLAKRLASQGASVSLVDTQADGSGELLSTEINALVSRQASIYLQTDLRQPNDIRLMIEATVLTFGRLDVLVNNAQSIIDHMSGEEDVQRVCDSIDVNLRAPVVATWVFARYLKQAGRTGIVVNVAAMAGLVPGRGREVYGAANAGLIHFTEANRQLAPEIRVCALAPYYLDSLVDAGGFGRGSGQHGMGSERLLPGNRLGAALTLSSEQVVAAVIRCIEDSRLNGRTLLIAGRSTYTHTWAFLLARLHMFAIMVWSMFVLILQRLLRRRPLQEPGSVNDETIADDEAFSEDCAASKTKEEAEETLEVLSAKKTL</sequence>
<dbReference type="Gene3D" id="3.40.50.720">
    <property type="entry name" value="NAD(P)-binding Rossmann-like Domain"/>
    <property type="match status" value="1"/>
</dbReference>
<keyword evidence="7" id="KW-1185">Reference proteome</keyword>
<dbReference type="GO" id="GO:0005737">
    <property type="term" value="C:cytoplasm"/>
    <property type="evidence" value="ECO:0007669"/>
    <property type="project" value="TreeGrafter"/>
</dbReference>
<reference evidence="6" key="1">
    <citation type="submission" date="2022-07" db="EMBL/GenBank/DDBJ databases">
        <title>Phylogenomic reconstructions and comparative analyses of Kickxellomycotina fungi.</title>
        <authorList>
            <person name="Reynolds N.K."/>
            <person name="Stajich J.E."/>
            <person name="Barry K."/>
            <person name="Grigoriev I.V."/>
            <person name="Crous P."/>
            <person name="Smith M.E."/>
        </authorList>
    </citation>
    <scope>NUCLEOTIDE SEQUENCE</scope>
    <source>
        <strain evidence="6">NBRC 105413</strain>
    </source>
</reference>
<organism evidence="6 7">
    <name type="scientific">Coemansia asiatica</name>
    <dbReference type="NCBI Taxonomy" id="1052880"/>
    <lineage>
        <taxon>Eukaryota</taxon>
        <taxon>Fungi</taxon>
        <taxon>Fungi incertae sedis</taxon>
        <taxon>Zoopagomycota</taxon>
        <taxon>Kickxellomycotina</taxon>
        <taxon>Kickxellomycetes</taxon>
        <taxon>Kickxellales</taxon>
        <taxon>Kickxellaceae</taxon>
        <taxon>Coemansia</taxon>
    </lineage>
</organism>
<dbReference type="PRINTS" id="PR00081">
    <property type="entry name" value="GDHRDH"/>
</dbReference>
<evidence type="ECO:0000256" key="1">
    <source>
        <dbReference type="ARBA" id="ARBA00006484"/>
    </source>
</evidence>
<keyword evidence="2" id="KW-0560">Oxidoreductase</keyword>
<dbReference type="SMART" id="SM00822">
    <property type="entry name" value="PKS_KR"/>
    <property type="match status" value="1"/>
</dbReference>
<dbReference type="Pfam" id="PF00106">
    <property type="entry name" value="adh_short"/>
    <property type="match status" value="1"/>
</dbReference>
<dbReference type="PANTHER" id="PTHR44229">
    <property type="entry name" value="15-HYDROXYPROSTAGLANDIN DEHYDROGENASE [NAD(+)]"/>
    <property type="match status" value="1"/>
</dbReference>
<dbReference type="InterPro" id="IPR036291">
    <property type="entry name" value="NAD(P)-bd_dom_sf"/>
</dbReference>
<evidence type="ECO:0000256" key="3">
    <source>
        <dbReference type="RuleBase" id="RU000363"/>
    </source>
</evidence>
<keyword evidence="4" id="KW-1133">Transmembrane helix</keyword>
<proteinExistence type="inferred from homology"/>
<comment type="similarity">
    <text evidence="1 3">Belongs to the short-chain dehydrogenases/reductases (SDR) family.</text>
</comment>
<feature type="domain" description="Ketoreductase" evidence="5">
    <location>
        <begin position="14"/>
        <end position="195"/>
    </location>
</feature>
<dbReference type="EMBL" id="JANBOH010000114">
    <property type="protein sequence ID" value="KAJ1645284.1"/>
    <property type="molecule type" value="Genomic_DNA"/>
</dbReference>
<evidence type="ECO:0000259" key="5">
    <source>
        <dbReference type="SMART" id="SM00822"/>
    </source>
</evidence>
<dbReference type="SUPFAM" id="SSF51735">
    <property type="entry name" value="NAD(P)-binding Rossmann-fold domains"/>
    <property type="match status" value="1"/>
</dbReference>
<feature type="transmembrane region" description="Helical" evidence="4">
    <location>
        <begin position="267"/>
        <end position="289"/>
    </location>
</feature>
<keyword evidence="4" id="KW-0472">Membrane</keyword>
<protein>
    <recommendedName>
        <fullName evidence="5">Ketoreductase domain-containing protein</fullName>
    </recommendedName>
</protein>
<dbReference type="PRINTS" id="PR00080">
    <property type="entry name" value="SDRFAMILY"/>
</dbReference>
<dbReference type="InterPro" id="IPR057326">
    <property type="entry name" value="KR_dom"/>
</dbReference>
<name>A0A9W7XLN1_9FUNG</name>
<keyword evidence="4" id="KW-0812">Transmembrane</keyword>
<dbReference type="GO" id="GO:0016616">
    <property type="term" value="F:oxidoreductase activity, acting on the CH-OH group of donors, NAD or NADP as acceptor"/>
    <property type="evidence" value="ECO:0007669"/>
    <property type="project" value="TreeGrafter"/>
</dbReference>